<keyword evidence="4" id="KW-1185">Reference proteome</keyword>
<evidence type="ECO:0000313" key="4">
    <source>
        <dbReference type="Proteomes" id="UP001268683"/>
    </source>
</evidence>
<dbReference type="InterPro" id="IPR002052">
    <property type="entry name" value="DNA_methylase_N6_adenine_CS"/>
</dbReference>
<keyword evidence="2 3" id="KW-0808">Transferase</keyword>
<dbReference type="InterPro" id="IPR029063">
    <property type="entry name" value="SAM-dependent_MTases_sf"/>
</dbReference>
<evidence type="ECO:0000256" key="1">
    <source>
        <dbReference type="ARBA" id="ARBA00022603"/>
    </source>
</evidence>
<dbReference type="PROSITE" id="PS00092">
    <property type="entry name" value="N6_MTASE"/>
    <property type="match status" value="1"/>
</dbReference>
<reference evidence="3" key="1">
    <citation type="submission" date="2023-04" db="EMBL/GenBank/DDBJ databases">
        <title>Complete genome sequence of Temperatibacter marinus.</title>
        <authorList>
            <person name="Rong J.-C."/>
            <person name="Yi M.-L."/>
            <person name="Zhao Q."/>
        </authorList>
    </citation>
    <scope>NUCLEOTIDE SEQUENCE</scope>
    <source>
        <strain evidence="3">NBRC 110045</strain>
    </source>
</reference>
<dbReference type="SUPFAM" id="SSF53335">
    <property type="entry name" value="S-adenosyl-L-methionine-dependent methyltransferases"/>
    <property type="match status" value="1"/>
</dbReference>
<keyword evidence="1 3" id="KW-0489">Methyltransferase</keyword>
<dbReference type="CDD" id="cd02440">
    <property type="entry name" value="AdoMet_MTases"/>
    <property type="match status" value="1"/>
</dbReference>
<accession>A0AA52EB64</accession>
<organism evidence="3 4">
    <name type="scientific">Temperatibacter marinus</name>
    <dbReference type="NCBI Taxonomy" id="1456591"/>
    <lineage>
        <taxon>Bacteria</taxon>
        <taxon>Pseudomonadati</taxon>
        <taxon>Pseudomonadota</taxon>
        <taxon>Alphaproteobacteria</taxon>
        <taxon>Kordiimonadales</taxon>
        <taxon>Temperatibacteraceae</taxon>
        <taxon>Temperatibacter</taxon>
    </lineage>
</organism>
<dbReference type="KEGG" id="tmk:QGN29_08070"/>
<dbReference type="RefSeq" id="WP_310797343.1">
    <property type="nucleotide sequence ID" value="NZ_CP123872.1"/>
</dbReference>
<dbReference type="PANTHER" id="PTHR43542:SF1">
    <property type="entry name" value="METHYLTRANSFERASE"/>
    <property type="match status" value="1"/>
</dbReference>
<evidence type="ECO:0000256" key="2">
    <source>
        <dbReference type="ARBA" id="ARBA00022679"/>
    </source>
</evidence>
<dbReference type="PIRSF" id="PIRSF004553">
    <property type="entry name" value="CHP00095"/>
    <property type="match status" value="1"/>
</dbReference>
<dbReference type="GO" id="GO:0003676">
    <property type="term" value="F:nucleic acid binding"/>
    <property type="evidence" value="ECO:0007669"/>
    <property type="project" value="InterPro"/>
</dbReference>
<dbReference type="InterPro" id="IPR004398">
    <property type="entry name" value="RNA_MeTrfase_RsmD"/>
</dbReference>
<name>A0AA52EB64_9PROT</name>
<dbReference type="Gene3D" id="3.40.50.150">
    <property type="entry name" value="Vaccinia Virus protein VP39"/>
    <property type="match status" value="1"/>
</dbReference>
<dbReference type="PANTHER" id="PTHR43542">
    <property type="entry name" value="METHYLTRANSFERASE"/>
    <property type="match status" value="1"/>
</dbReference>
<dbReference type="Proteomes" id="UP001268683">
    <property type="component" value="Chromosome"/>
</dbReference>
<protein>
    <submittedName>
        <fullName evidence="3">16S rRNA (Guanine(966)-N(2))-methyltransferase RsmD</fullName>
        <ecNumber evidence="3">2.1.1.171</ecNumber>
    </submittedName>
</protein>
<dbReference type="GO" id="GO:0052913">
    <property type="term" value="F:16S rRNA (guanine(966)-N(2))-methyltransferase activity"/>
    <property type="evidence" value="ECO:0007669"/>
    <property type="project" value="UniProtKB-EC"/>
</dbReference>
<dbReference type="AlphaFoldDB" id="A0AA52EB64"/>
<gene>
    <name evidence="3" type="primary">rsmD</name>
    <name evidence="3" type="ORF">QGN29_08070</name>
</gene>
<sequence length="184" mass="20249">MLRLISGKYKGRKLAVPEGLGVRPTTDRMRERIFSMLAHPRYPELYQARVADLFAGTGALGLEALSRGAAFVTFVEKSGKHTENLSQNISLLEANQVTSVLKTSATSLPKATAPYDLIFMDPPYNQGLAVPALYSAEESGWISEKTLIVMEVASGEMPEIDDRFSIVDDRKQGKQKILFIQVAS</sequence>
<dbReference type="NCBIfam" id="TIGR00095">
    <property type="entry name" value="16S rRNA (guanine(966)-N(2))-methyltransferase RsmD"/>
    <property type="match status" value="1"/>
</dbReference>
<dbReference type="Pfam" id="PF03602">
    <property type="entry name" value="Cons_hypoth95"/>
    <property type="match status" value="1"/>
</dbReference>
<dbReference type="EC" id="2.1.1.171" evidence="3"/>
<dbReference type="EMBL" id="CP123872">
    <property type="protein sequence ID" value="WND01515.1"/>
    <property type="molecule type" value="Genomic_DNA"/>
</dbReference>
<proteinExistence type="predicted"/>
<evidence type="ECO:0000313" key="3">
    <source>
        <dbReference type="EMBL" id="WND01515.1"/>
    </source>
</evidence>